<accession>A0ACA9P8C7</accession>
<reference evidence="1" key="1">
    <citation type="submission" date="2021-06" db="EMBL/GenBank/DDBJ databases">
        <authorList>
            <person name="Kallberg Y."/>
            <person name="Tangrot J."/>
            <person name="Rosling A."/>
        </authorList>
    </citation>
    <scope>NUCLEOTIDE SEQUENCE</scope>
    <source>
        <strain evidence="1">MA461A</strain>
    </source>
</reference>
<proteinExistence type="predicted"/>
<name>A0ACA9P8C7_9GLOM</name>
<protein>
    <submittedName>
        <fullName evidence="1">9746_t:CDS:1</fullName>
    </submittedName>
</protein>
<evidence type="ECO:0000313" key="2">
    <source>
        <dbReference type="Proteomes" id="UP000789920"/>
    </source>
</evidence>
<keyword evidence="2" id="KW-1185">Reference proteome</keyword>
<dbReference type="Proteomes" id="UP000789920">
    <property type="component" value="Unassembled WGS sequence"/>
</dbReference>
<organism evidence="1 2">
    <name type="scientific">Racocetra persica</name>
    <dbReference type="NCBI Taxonomy" id="160502"/>
    <lineage>
        <taxon>Eukaryota</taxon>
        <taxon>Fungi</taxon>
        <taxon>Fungi incertae sedis</taxon>
        <taxon>Mucoromycota</taxon>
        <taxon>Glomeromycotina</taxon>
        <taxon>Glomeromycetes</taxon>
        <taxon>Diversisporales</taxon>
        <taxon>Gigasporaceae</taxon>
        <taxon>Racocetra</taxon>
    </lineage>
</organism>
<feature type="non-terminal residue" evidence="1">
    <location>
        <position position="1"/>
    </location>
</feature>
<sequence>AFDKNYDIVFLEDATATDTEEMHKATLLNIEYGWGIVTTVKNTIKWLSTIKS</sequence>
<dbReference type="EMBL" id="CAJVQC010018954">
    <property type="protein sequence ID" value="CAG8697411.1"/>
    <property type="molecule type" value="Genomic_DNA"/>
</dbReference>
<evidence type="ECO:0000313" key="1">
    <source>
        <dbReference type="EMBL" id="CAG8697411.1"/>
    </source>
</evidence>
<comment type="caution">
    <text evidence="1">The sequence shown here is derived from an EMBL/GenBank/DDBJ whole genome shotgun (WGS) entry which is preliminary data.</text>
</comment>
<gene>
    <name evidence="1" type="ORF">RPERSI_LOCUS9854</name>
</gene>